<dbReference type="PANTHER" id="PTHR48090:SF3">
    <property type="entry name" value="UNDECAPRENYL-PHOSPHATE 4-DEOXY-4-FORMAMIDO-L-ARABINOSE TRANSFERASE"/>
    <property type="match status" value="1"/>
</dbReference>
<keyword evidence="7" id="KW-0472">Membrane</keyword>
<evidence type="ECO:0000313" key="9">
    <source>
        <dbReference type="EMBL" id="MBJ6751810.1"/>
    </source>
</evidence>
<evidence type="ECO:0000256" key="7">
    <source>
        <dbReference type="ARBA" id="ARBA00023136"/>
    </source>
</evidence>
<evidence type="ECO:0000256" key="5">
    <source>
        <dbReference type="ARBA" id="ARBA00022985"/>
    </source>
</evidence>
<proteinExistence type="predicted"/>
<dbReference type="Pfam" id="PF00535">
    <property type="entry name" value="Glycos_transf_2"/>
    <property type="match status" value="1"/>
</dbReference>
<evidence type="ECO:0000256" key="3">
    <source>
        <dbReference type="ARBA" id="ARBA00022679"/>
    </source>
</evidence>
<evidence type="ECO:0000256" key="2">
    <source>
        <dbReference type="ARBA" id="ARBA00022676"/>
    </source>
</evidence>
<keyword evidence="10" id="KW-1185">Reference proteome</keyword>
<keyword evidence="4" id="KW-0812">Transmembrane</keyword>
<evidence type="ECO:0000256" key="6">
    <source>
        <dbReference type="ARBA" id="ARBA00022989"/>
    </source>
</evidence>
<keyword evidence="1" id="KW-1003">Cell membrane</keyword>
<reference evidence="9 10" key="1">
    <citation type="submission" date="2020-12" db="EMBL/GenBank/DDBJ databases">
        <title>Geomonas sp. Red421, isolated from paddy soil.</title>
        <authorList>
            <person name="Xu Z."/>
            <person name="Zhang Z."/>
            <person name="Masuda Y."/>
            <person name="Itoh H."/>
            <person name="Senoo K."/>
        </authorList>
    </citation>
    <scope>NUCLEOTIDE SEQUENCE [LARGE SCALE GENOMIC DNA]</scope>
    <source>
        <strain evidence="9 10">Red421</strain>
    </source>
</reference>
<evidence type="ECO:0000313" key="10">
    <source>
        <dbReference type="Proteomes" id="UP000614714"/>
    </source>
</evidence>
<organism evidence="9 10">
    <name type="scientific">Geomonas anaerohicana</name>
    <dbReference type="NCBI Taxonomy" id="2798583"/>
    <lineage>
        <taxon>Bacteria</taxon>
        <taxon>Pseudomonadati</taxon>
        <taxon>Thermodesulfobacteriota</taxon>
        <taxon>Desulfuromonadia</taxon>
        <taxon>Geobacterales</taxon>
        <taxon>Geobacteraceae</taxon>
        <taxon>Geomonas</taxon>
    </lineage>
</organism>
<protein>
    <submittedName>
        <fullName evidence="9">Glycosyltransferase family 2 protein</fullName>
    </submittedName>
</protein>
<dbReference type="RefSeq" id="WP_199390274.1">
    <property type="nucleotide sequence ID" value="NZ_JAEMHL010000009.1"/>
</dbReference>
<evidence type="ECO:0000256" key="4">
    <source>
        <dbReference type="ARBA" id="ARBA00022692"/>
    </source>
</evidence>
<sequence length="237" mass="26280">MTTISIVIPAHNEADNIGNLVQEIVATGLECEIVVVDDGSTDDTHKRLLALKNTVPSLKVVQHDRAYGQSAAVATGIRQASGAIIATMDGDGQNNPADVPKMIEAILKSDNPNLKMVAGYRKKRDDPPWRIISSKLANAYRRSFLRDETPDTGCGLKVFYRSAFLELPFFDHMHRFLPALIKMKGGDVISVEVHHRPRTAGISKYGTLNRLWVGIVDIFGVCWLRMRAKNVKITRCD</sequence>
<feature type="domain" description="Glycosyltransferase 2-like" evidence="8">
    <location>
        <begin position="5"/>
        <end position="164"/>
    </location>
</feature>
<dbReference type="PANTHER" id="PTHR48090">
    <property type="entry name" value="UNDECAPRENYL-PHOSPHATE 4-DEOXY-4-FORMAMIDO-L-ARABINOSE TRANSFERASE-RELATED"/>
    <property type="match status" value="1"/>
</dbReference>
<accession>A0ABS0YHP0</accession>
<dbReference type="SUPFAM" id="SSF53448">
    <property type="entry name" value="Nucleotide-diphospho-sugar transferases"/>
    <property type="match status" value="1"/>
</dbReference>
<dbReference type="EMBL" id="JAEMHL010000009">
    <property type="protein sequence ID" value="MBJ6751810.1"/>
    <property type="molecule type" value="Genomic_DNA"/>
</dbReference>
<name>A0ABS0YHP0_9BACT</name>
<evidence type="ECO:0000259" key="8">
    <source>
        <dbReference type="Pfam" id="PF00535"/>
    </source>
</evidence>
<evidence type="ECO:0000256" key="1">
    <source>
        <dbReference type="ARBA" id="ARBA00022475"/>
    </source>
</evidence>
<keyword evidence="6" id="KW-1133">Transmembrane helix</keyword>
<dbReference type="InterPro" id="IPR029044">
    <property type="entry name" value="Nucleotide-diphossugar_trans"/>
</dbReference>
<keyword evidence="2" id="KW-0328">Glycosyltransferase</keyword>
<dbReference type="Gene3D" id="3.90.550.10">
    <property type="entry name" value="Spore Coat Polysaccharide Biosynthesis Protein SpsA, Chain A"/>
    <property type="match status" value="1"/>
</dbReference>
<gene>
    <name evidence="9" type="ORF">JFN91_16455</name>
</gene>
<dbReference type="CDD" id="cd04179">
    <property type="entry name" value="DPM_DPG-synthase_like"/>
    <property type="match status" value="1"/>
</dbReference>
<keyword evidence="5" id="KW-0448">Lipopolysaccharide biosynthesis</keyword>
<dbReference type="InterPro" id="IPR050256">
    <property type="entry name" value="Glycosyltransferase_2"/>
</dbReference>
<keyword evidence="3" id="KW-0808">Transferase</keyword>
<dbReference type="Proteomes" id="UP000614714">
    <property type="component" value="Unassembled WGS sequence"/>
</dbReference>
<dbReference type="InterPro" id="IPR001173">
    <property type="entry name" value="Glyco_trans_2-like"/>
</dbReference>
<comment type="caution">
    <text evidence="9">The sequence shown here is derived from an EMBL/GenBank/DDBJ whole genome shotgun (WGS) entry which is preliminary data.</text>
</comment>